<dbReference type="InterPro" id="IPR016035">
    <property type="entry name" value="Acyl_Trfase/lysoPLipase"/>
</dbReference>
<dbReference type="EMBL" id="GG692421">
    <property type="protein sequence ID" value="EER42748.1"/>
    <property type="molecule type" value="Genomic_DNA"/>
</dbReference>
<dbReference type="AlphaFoldDB" id="C6H8W5"/>
<proteinExistence type="predicted"/>
<dbReference type="STRING" id="544712.C6H8W5"/>
<organism evidence="1 2">
    <name type="scientific">Ajellomyces capsulatus (strain H143)</name>
    <name type="common">Darling's disease fungus</name>
    <name type="synonym">Histoplasma capsulatum</name>
    <dbReference type="NCBI Taxonomy" id="544712"/>
    <lineage>
        <taxon>Eukaryota</taxon>
        <taxon>Fungi</taxon>
        <taxon>Dikarya</taxon>
        <taxon>Ascomycota</taxon>
        <taxon>Pezizomycotina</taxon>
        <taxon>Eurotiomycetes</taxon>
        <taxon>Eurotiomycetidae</taxon>
        <taxon>Onygenales</taxon>
        <taxon>Ajellomycetaceae</taxon>
        <taxon>Histoplasma</taxon>
    </lineage>
</organism>
<gene>
    <name evidence="1" type="ORF">HCDG_02646</name>
</gene>
<sequence length="207" mass="22759">MLVSEVKVAVTAVVATIDTPVLLTNYKQIQKPVINYGYTHHNVETLDDEPLMWQCARVISAAPGMIDLSGVGGCEDGGLRYPNPMWQWKPELDVLLSLGTGFGIPSRKVFSKLYESVDVKFVLENVGLDVSLLDEDTCSICVILMVMTLVTVFDGGTSSYTFQVQLNIIISNVLCFESFSSLLKFGEQKYPAATVSFIDPFRLSCLG</sequence>
<dbReference type="HOGENOM" id="CLU_1326051_0_0_1"/>
<name>C6H8W5_AJECH</name>
<accession>C6H8W5</accession>
<evidence type="ECO:0000313" key="1">
    <source>
        <dbReference type="EMBL" id="EER42748.1"/>
    </source>
</evidence>
<dbReference type="SUPFAM" id="SSF52151">
    <property type="entry name" value="FabD/lysophospholipase-like"/>
    <property type="match status" value="1"/>
</dbReference>
<reference evidence="2" key="1">
    <citation type="submission" date="2009-05" db="EMBL/GenBank/DDBJ databases">
        <title>The genome sequence of Ajellomyces capsulatus strain H143.</title>
        <authorList>
            <person name="Champion M."/>
            <person name="Cuomo C.A."/>
            <person name="Ma L.-J."/>
            <person name="Henn M.R."/>
            <person name="Sil A."/>
            <person name="Goldman B."/>
            <person name="Young S.K."/>
            <person name="Kodira C.D."/>
            <person name="Zeng Q."/>
            <person name="Koehrsen M."/>
            <person name="Alvarado L."/>
            <person name="Berlin A.M."/>
            <person name="Borenstein D."/>
            <person name="Chen Z."/>
            <person name="Engels R."/>
            <person name="Freedman E."/>
            <person name="Gellesch M."/>
            <person name="Goldberg J."/>
            <person name="Griggs A."/>
            <person name="Gujja S."/>
            <person name="Heiman D.I."/>
            <person name="Hepburn T.A."/>
            <person name="Howarth C."/>
            <person name="Jen D."/>
            <person name="Larson L."/>
            <person name="Lewis B."/>
            <person name="Mehta T."/>
            <person name="Park D."/>
            <person name="Pearson M."/>
            <person name="Roberts A."/>
            <person name="Saif S."/>
            <person name="Shea T.D."/>
            <person name="Shenoy N."/>
            <person name="Sisk P."/>
            <person name="Stolte C."/>
            <person name="Sykes S."/>
            <person name="Walk T."/>
            <person name="White J."/>
            <person name="Yandava C."/>
            <person name="Klein B."/>
            <person name="McEwen J.G."/>
            <person name="Puccia R."/>
            <person name="Goldman G.H."/>
            <person name="Felipe M.S."/>
            <person name="Nino-Vega G."/>
            <person name="San-Blas G."/>
            <person name="Taylor J.W."/>
            <person name="Mendoza L."/>
            <person name="Galagan J.E."/>
            <person name="Nusbaum C."/>
            <person name="Birren B.W."/>
        </authorList>
    </citation>
    <scope>NUCLEOTIDE SEQUENCE [LARGE SCALE GENOMIC DNA]</scope>
    <source>
        <strain evidence="2">H143</strain>
    </source>
</reference>
<dbReference type="Proteomes" id="UP000002624">
    <property type="component" value="Unassembled WGS sequence"/>
</dbReference>
<evidence type="ECO:0000313" key="2">
    <source>
        <dbReference type="Proteomes" id="UP000002624"/>
    </source>
</evidence>
<dbReference type="VEuPathDB" id="FungiDB:HCDG_02646"/>
<protein>
    <submittedName>
        <fullName evidence="1">Uncharacterized protein</fullName>
    </submittedName>
</protein>
<dbReference type="Gene3D" id="3.40.1090.10">
    <property type="entry name" value="Cytosolic phospholipase A2 catalytic domain"/>
    <property type="match status" value="1"/>
</dbReference>